<feature type="transmembrane region" description="Helical" evidence="8">
    <location>
        <begin position="76"/>
        <end position="93"/>
    </location>
</feature>
<feature type="domain" description="Major facilitator superfamily (MFS) profile" evidence="9">
    <location>
        <begin position="5"/>
        <end position="390"/>
    </location>
</feature>
<accession>A0A4R7ERJ4</accession>
<dbReference type="PRINTS" id="PR01036">
    <property type="entry name" value="TCRTETB"/>
</dbReference>
<feature type="transmembrane region" description="Helical" evidence="8">
    <location>
        <begin position="164"/>
        <end position="182"/>
    </location>
</feature>
<dbReference type="GO" id="GO:1990961">
    <property type="term" value="P:xenobiotic detoxification by transmembrane export across the plasma membrane"/>
    <property type="evidence" value="ECO:0007669"/>
    <property type="project" value="InterPro"/>
</dbReference>
<dbReference type="PANTHER" id="PTHR23502:SF137">
    <property type="entry name" value="MAJOR FACILITATOR SUPERFAMILY (MFS) TRANSPORTER-RELATED"/>
    <property type="match status" value="1"/>
</dbReference>
<dbReference type="RefSeq" id="WP_133713713.1">
    <property type="nucleotide sequence ID" value="NZ_SOAG01000039.1"/>
</dbReference>
<dbReference type="AlphaFoldDB" id="A0A4R7ERJ4"/>
<dbReference type="InterPro" id="IPR011701">
    <property type="entry name" value="MFS"/>
</dbReference>
<feature type="transmembrane region" description="Helical" evidence="8">
    <location>
        <begin position="369"/>
        <end position="388"/>
    </location>
</feature>
<evidence type="ECO:0000256" key="2">
    <source>
        <dbReference type="ARBA" id="ARBA00006236"/>
    </source>
</evidence>
<dbReference type="PANTHER" id="PTHR23502">
    <property type="entry name" value="MAJOR FACILITATOR SUPERFAMILY"/>
    <property type="match status" value="1"/>
</dbReference>
<feature type="transmembrane region" description="Helical" evidence="8">
    <location>
        <begin position="247"/>
        <end position="263"/>
    </location>
</feature>
<feature type="transmembrane region" description="Helical" evidence="8">
    <location>
        <begin position="209"/>
        <end position="227"/>
    </location>
</feature>
<comment type="subcellular location">
    <subcellularLocation>
        <location evidence="1">Cell membrane</location>
        <topology evidence="1">Multi-pass membrane protein</topology>
    </subcellularLocation>
</comment>
<dbReference type="GO" id="GO:0005886">
    <property type="term" value="C:plasma membrane"/>
    <property type="evidence" value="ECO:0007669"/>
    <property type="project" value="UniProtKB-SubCell"/>
</dbReference>
<evidence type="ECO:0000256" key="1">
    <source>
        <dbReference type="ARBA" id="ARBA00004651"/>
    </source>
</evidence>
<evidence type="ECO:0000259" key="9">
    <source>
        <dbReference type="PROSITE" id="PS50850"/>
    </source>
</evidence>
<protein>
    <submittedName>
        <fullName evidence="10">Polar amino acid transport system substrate-binding protein</fullName>
    </submittedName>
</protein>
<feature type="transmembrane region" description="Helical" evidence="8">
    <location>
        <begin position="48"/>
        <end position="69"/>
    </location>
</feature>
<feature type="transmembrane region" description="Helical" evidence="8">
    <location>
        <begin position="132"/>
        <end position="158"/>
    </location>
</feature>
<evidence type="ECO:0000256" key="5">
    <source>
        <dbReference type="ARBA" id="ARBA00022692"/>
    </source>
</evidence>
<evidence type="ECO:0000313" key="11">
    <source>
        <dbReference type="Proteomes" id="UP000295215"/>
    </source>
</evidence>
<dbReference type="GO" id="GO:0042910">
    <property type="term" value="F:xenobiotic transmembrane transporter activity"/>
    <property type="evidence" value="ECO:0007669"/>
    <property type="project" value="InterPro"/>
</dbReference>
<keyword evidence="5 8" id="KW-0812">Transmembrane</keyword>
<comment type="caution">
    <text evidence="10">The sequence shown here is derived from an EMBL/GenBank/DDBJ whole genome shotgun (WGS) entry which is preliminary data.</text>
</comment>
<evidence type="ECO:0000313" key="10">
    <source>
        <dbReference type="EMBL" id="TDS51279.1"/>
    </source>
</evidence>
<dbReference type="OrthoDB" id="9783823at2"/>
<proteinExistence type="inferred from homology"/>
<gene>
    <name evidence="10" type="ORF">C8P70_13924</name>
</gene>
<dbReference type="Proteomes" id="UP000295215">
    <property type="component" value="Unassembled WGS sequence"/>
</dbReference>
<comment type="similarity">
    <text evidence="2">Belongs to the major facilitator superfamily. Bcr/CmlA family.</text>
</comment>
<dbReference type="Gene3D" id="1.20.1720.10">
    <property type="entry name" value="Multidrug resistance protein D"/>
    <property type="match status" value="1"/>
</dbReference>
<feature type="transmembrane region" description="Helical" evidence="8">
    <location>
        <begin position="303"/>
        <end position="325"/>
    </location>
</feature>
<dbReference type="PROSITE" id="PS50850">
    <property type="entry name" value="MFS"/>
    <property type="match status" value="1"/>
</dbReference>
<keyword evidence="7 8" id="KW-0472">Membrane</keyword>
<dbReference type="CDD" id="cd17320">
    <property type="entry name" value="MFS_MdfA_MDR_like"/>
    <property type="match status" value="1"/>
</dbReference>
<dbReference type="EMBL" id="SOAG01000039">
    <property type="protein sequence ID" value="TDS51279.1"/>
    <property type="molecule type" value="Genomic_DNA"/>
</dbReference>
<name>A0A4R7ERJ4_9FLAO</name>
<reference evidence="10 11" key="1">
    <citation type="submission" date="2019-03" db="EMBL/GenBank/DDBJ databases">
        <title>Genomic Encyclopedia of Archaeal and Bacterial Type Strains, Phase II (KMG-II): from individual species to whole genera.</title>
        <authorList>
            <person name="Goeker M."/>
        </authorList>
    </citation>
    <scope>NUCLEOTIDE SEQUENCE [LARGE SCALE GENOMIC DNA]</scope>
    <source>
        <strain evidence="10 11">DSM 28213</strain>
    </source>
</reference>
<feature type="transmembrane region" description="Helical" evidence="8">
    <location>
        <begin position="99"/>
        <end position="120"/>
    </location>
</feature>
<evidence type="ECO:0000256" key="6">
    <source>
        <dbReference type="ARBA" id="ARBA00022989"/>
    </source>
</evidence>
<keyword evidence="6 8" id="KW-1133">Transmembrane helix</keyword>
<feature type="transmembrane region" description="Helical" evidence="8">
    <location>
        <begin position="275"/>
        <end position="297"/>
    </location>
</feature>
<dbReference type="InterPro" id="IPR020846">
    <property type="entry name" value="MFS_dom"/>
</dbReference>
<evidence type="ECO:0000256" key="3">
    <source>
        <dbReference type="ARBA" id="ARBA00022448"/>
    </source>
</evidence>
<organism evidence="10 11">
    <name type="scientific">Myroides indicus</name>
    <dbReference type="NCBI Taxonomy" id="1323422"/>
    <lineage>
        <taxon>Bacteria</taxon>
        <taxon>Pseudomonadati</taxon>
        <taxon>Bacteroidota</taxon>
        <taxon>Flavobacteriia</taxon>
        <taxon>Flavobacteriales</taxon>
        <taxon>Flavobacteriaceae</taxon>
        <taxon>Myroides</taxon>
    </lineage>
</organism>
<dbReference type="NCBIfam" id="TIGR00710">
    <property type="entry name" value="efflux_Bcr_CflA"/>
    <property type="match status" value="1"/>
</dbReference>
<sequence length="391" mass="44301">MKQQTKSFIWLIIFLVGFPQISETIYTPSLNDLAHLLNVSANDIQKTLSIYFAGFAIGVFLWGILSDFIGRKRSMLIGIAIYLLGSFLCLRSTEFHFFLLARFIQAVGAAVGSNVSQTILRDVYNEKERVGVFSTISAVLAFSPAIGPMLGSIVASIWNVSMVFRLLMIIGSIAFIWSLFGLKETLNVKTKINYNFHVIGQNILKDRLFWIYGGIIGVVNGVIFSYYGEAPFIFIEMLRFSIVEYGYIGFVVALASFSGARFCKSMNKKISNYKILTTGNFVFFVGIFIFFFAVTFLEPSSVLFIIILLLAIFIIMFGLACLLPVCLSNVLLHHKNYLGIAGAFLGLYYYVVVCVITLIMSWFHSPELYVYPLFLLFWFLVNWILMMFNRK</sequence>
<evidence type="ECO:0000256" key="8">
    <source>
        <dbReference type="SAM" id="Phobius"/>
    </source>
</evidence>
<dbReference type="InterPro" id="IPR036259">
    <property type="entry name" value="MFS_trans_sf"/>
</dbReference>
<keyword evidence="3" id="KW-0813">Transport</keyword>
<keyword evidence="4" id="KW-1003">Cell membrane</keyword>
<evidence type="ECO:0000256" key="4">
    <source>
        <dbReference type="ARBA" id="ARBA00022475"/>
    </source>
</evidence>
<keyword evidence="11" id="KW-1185">Reference proteome</keyword>
<dbReference type="Pfam" id="PF07690">
    <property type="entry name" value="MFS_1"/>
    <property type="match status" value="1"/>
</dbReference>
<dbReference type="InterPro" id="IPR004812">
    <property type="entry name" value="Efflux_drug-R_Bcr/CmlA"/>
</dbReference>
<evidence type="ECO:0000256" key="7">
    <source>
        <dbReference type="ARBA" id="ARBA00023136"/>
    </source>
</evidence>
<feature type="transmembrane region" description="Helical" evidence="8">
    <location>
        <begin position="337"/>
        <end position="363"/>
    </location>
</feature>
<dbReference type="SUPFAM" id="SSF103473">
    <property type="entry name" value="MFS general substrate transporter"/>
    <property type="match status" value="1"/>
</dbReference>